<gene>
    <name evidence="2" type="ORF">CPT_Pollock8</name>
</gene>
<reference evidence="2 3" key="1">
    <citation type="journal article" date="2015" name="Genome Announc.">
        <title>Complete Genome Sequence of Enterotoxigenic Escherichia coli N4-Like Podophage Pollock.</title>
        <authorList>
            <person name="Patel R.S."/>
            <person name="Lessor L.E."/>
            <person name="Hernandez A.C."/>
            <person name="Kuty Everett G.F."/>
        </authorList>
    </citation>
    <scope>NUCLEOTIDE SEQUENCE [LARGE SCALE GENOMIC DNA]</scope>
</reference>
<evidence type="ECO:0000313" key="3">
    <source>
        <dbReference type="Proteomes" id="UP000030324"/>
    </source>
</evidence>
<keyword evidence="1" id="KW-0812">Transmembrane</keyword>
<name>A0A0A0YRG9_9CAUD</name>
<dbReference type="RefSeq" id="YP_009152109.1">
    <property type="nucleotide sequence ID" value="NC_027381.1"/>
</dbReference>
<keyword evidence="1" id="KW-0472">Membrane</keyword>
<feature type="transmembrane region" description="Helical" evidence="1">
    <location>
        <begin position="28"/>
        <end position="50"/>
    </location>
</feature>
<keyword evidence="3" id="KW-1185">Reference proteome</keyword>
<protein>
    <submittedName>
        <fullName evidence="2">Uncharacterized protein</fullName>
    </submittedName>
</protein>
<accession>A0A0A0YRG9</accession>
<dbReference type="GeneID" id="24724545"/>
<dbReference type="Proteomes" id="UP000030324">
    <property type="component" value="Segment"/>
</dbReference>
<evidence type="ECO:0000256" key="1">
    <source>
        <dbReference type="SAM" id="Phobius"/>
    </source>
</evidence>
<keyword evidence="1" id="KW-1133">Transmembrane helix</keyword>
<proteinExistence type="predicted"/>
<evidence type="ECO:0000313" key="2">
    <source>
        <dbReference type="EMBL" id="AIX12367.1"/>
    </source>
</evidence>
<dbReference type="EMBL" id="KM236242">
    <property type="protein sequence ID" value="AIX12367.1"/>
    <property type="molecule type" value="Genomic_DNA"/>
</dbReference>
<organism evidence="2 3">
    <name type="scientific">Escherichia phage Pollock</name>
    <dbReference type="NCBI Taxonomy" id="1540097"/>
    <lineage>
        <taxon>Viruses</taxon>
        <taxon>Duplodnaviria</taxon>
        <taxon>Heunggongvirae</taxon>
        <taxon>Uroviricota</taxon>
        <taxon>Caudoviricetes</taxon>
        <taxon>Schitoviridae</taxon>
        <taxon>Humphriesvirinae</taxon>
        <taxon>Pollockvirus</taxon>
        <taxon>Pollockvirus pollock</taxon>
    </lineage>
</organism>
<sequence length="59" mass="7008">MSIFIVVLFFFLLLPSFRRLVFKALRALLRVFGFVLFIPVIICTVIYASIKEANHKRRY</sequence>
<dbReference type="KEGG" id="vg:24724545"/>